<dbReference type="Gene3D" id="2.60.120.40">
    <property type="match status" value="1"/>
</dbReference>
<dbReference type="EMBL" id="JBHSQB010000007">
    <property type="protein sequence ID" value="MFC6096798.1"/>
    <property type="molecule type" value="Genomic_DNA"/>
</dbReference>
<dbReference type="InterPro" id="IPR001073">
    <property type="entry name" value="C1q_dom"/>
</dbReference>
<gene>
    <name evidence="2" type="ORF">ACFPVY_09075</name>
</gene>
<reference evidence="3" key="1">
    <citation type="journal article" date="2019" name="Int. J. Syst. Evol. Microbiol.">
        <title>The Global Catalogue of Microorganisms (GCM) 10K type strain sequencing project: providing services to taxonomists for standard genome sequencing and annotation.</title>
        <authorList>
            <consortium name="The Broad Institute Genomics Platform"/>
            <consortium name="The Broad Institute Genome Sequencing Center for Infectious Disease"/>
            <person name="Wu L."/>
            <person name="Ma J."/>
        </authorList>
    </citation>
    <scope>NUCLEOTIDE SEQUENCE [LARGE SCALE GENOMIC DNA]</scope>
    <source>
        <strain evidence="3">CCUG 49679</strain>
    </source>
</reference>
<dbReference type="SUPFAM" id="SSF49842">
    <property type="entry name" value="TNF-like"/>
    <property type="match status" value="1"/>
</dbReference>
<proteinExistence type="predicted"/>
<organism evidence="2 3">
    <name type="scientific">Flavobacterium qiangtangense</name>
    <dbReference type="NCBI Taxonomy" id="1442595"/>
    <lineage>
        <taxon>Bacteria</taxon>
        <taxon>Pseudomonadati</taxon>
        <taxon>Bacteroidota</taxon>
        <taxon>Flavobacteriia</taxon>
        <taxon>Flavobacteriales</taxon>
        <taxon>Flavobacteriaceae</taxon>
        <taxon>Flavobacterium</taxon>
    </lineage>
</organism>
<sequence>MKNILLSILFFPLFSYSQIGIGTENPTRTLDVNGDLRVRTTNVTVRESAAKDSIITVGATGNITRVSSKTVVESHLKSFVKGSFPIGGTGTISMSITAGGYALIPFNTEEFDINEEFNPLTGIFTAKASGIYSVSVNVKTTPALLSLSNDFGLAIFKNSDLKVRNSYANVSISLLGIGLVNASPPVRSLQTLVQLNAGDTVSFRAYSSGAILSTGLIVGSGEDSFFTIQQVR</sequence>
<comment type="caution">
    <text evidence="2">The sequence shown here is derived from an EMBL/GenBank/DDBJ whole genome shotgun (WGS) entry which is preliminary data.</text>
</comment>
<feature type="domain" description="C1q" evidence="1">
    <location>
        <begin position="81"/>
        <end position="232"/>
    </location>
</feature>
<name>A0ABW1PP28_9FLAO</name>
<dbReference type="RefSeq" id="WP_379791663.1">
    <property type="nucleotide sequence ID" value="NZ_JBHSQB010000007.1"/>
</dbReference>
<evidence type="ECO:0000313" key="2">
    <source>
        <dbReference type="EMBL" id="MFC6096798.1"/>
    </source>
</evidence>
<dbReference type="Proteomes" id="UP001596287">
    <property type="component" value="Unassembled WGS sequence"/>
</dbReference>
<dbReference type="PROSITE" id="PS50871">
    <property type="entry name" value="C1Q"/>
    <property type="match status" value="1"/>
</dbReference>
<protein>
    <recommendedName>
        <fullName evidence="1">C1q domain-containing protein</fullName>
    </recommendedName>
</protein>
<evidence type="ECO:0000313" key="3">
    <source>
        <dbReference type="Proteomes" id="UP001596287"/>
    </source>
</evidence>
<dbReference type="Pfam" id="PF00386">
    <property type="entry name" value="C1q"/>
    <property type="match status" value="1"/>
</dbReference>
<keyword evidence="3" id="KW-1185">Reference proteome</keyword>
<accession>A0ABW1PP28</accession>
<dbReference type="InterPro" id="IPR008983">
    <property type="entry name" value="Tumour_necrosis_fac-like_dom"/>
</dbReference>
<evidence type="ECO:0000259" key="1">
    <source>
        <dbReference type="PROSITE" id="PS50871"/>
    </source>
</evidence>